<organism evidence="1 2">
    <name type="scientific">Virgibacillus salarius</name>
    <dbReference type="NCBI Taxonomy" id="447199"/>
    <lineage>
        <taxon>Bacteria</taxon>
        <taxon>Bacillati</taxon>
        <taxon>Bacillota</taxon>
        <taxon>Bacilli</taxon>
        <taxon>Bacillales</taxon>
        <taxon>Bacillaceae</taxon>
        <taxon>Virgibacillus</taxon>
    </lineage>
</organism>
<gene>
    <name evidence="1" type="ORF">KCX74_08285</name>
</gene>
<sequence length="72" mass="8131">MFKPDKKKAKPGDVIEFVKDNYILKGQVLPSSCKRSIIVDISSSSNLQKISHSFPNTVVAHENYRIVDKVQN</sequence>
<comment type="caution">
    <text evidence="1">The sequence shown here is derived from an EMBL/GenBank/DDBJ whole genome shotgun (WGS) entry which is preliminary data.</text>
</comment>
<dbReference type="Proteomes" id="UP000675284">
    <property type="component" value="Unassembled WGS sequence"/>
</dbReference>
<protein>
    <submittedName>
        <fullName evidence="1">DUF2187 family protein</fullName>
    </submittedName>
</protein>
<dbReference type="RefSeq" id="WP_026679800.1">
    <property type="nucleotide sequence ID" value="NZ_BAAACY010000093.1"/>
</dbReference>
<reference evidence="1" key="1">
    <citation type="submission" date="2021-04" db="EMBL/GenBank/DDBJ databases">
        <title>Isolation and polyphasic classification of algal microorganism.</title>
        <authorList>
            <person name="Wang S."/>
        </authorList>
    </citation>
    <scope>NUCLEOTIDE SEQUENCE</scope>
    <source>
        <strain evidence="1">720a</strain>
    </source>
</reference>
<dbReference type="Pfam" id="PF09953">
    <property type="entry name" value="DUF2187"/>
    <property type="match status" value="1"/>
</dbReference>
<name>A0A941I8V2_9BACI</name>
<evidence type="ECO:0000313" key="2">
    <source>
        <dbReference type="Proteomes" id="UP000675284"/>
    </source>
</evidence>
<dbReference type="InterPro" id="IPR018690">
    <property type="entry name" value="DUF2187"/>
</dbReference>
<accession>A0A941I8V2</accession>
<dbReference type="AlphaFoldDB" id="A0A941I8V2"/>
<dbReference type="EMBL" id="JAGSOT010000020">
    <property type="protein sequence ID" value="MBR7796039.1"/>
    <property type="molecule type" value="Genomic_DNA"/>
</dbReference>
<evidence type="ECO:0000313" key="1">
    <source>
        <dbReference type="EMBL" id="MBR7796039.1"/>
    </source>
</evidence>
<keyword evidence="2" id="KW-1185">Reference proteome</keyword>
<proteinExistence type="predicted"/>